<feature type="transmembrane region" description="Helical" evidence="1">
    <location>
        <begin position="63"/>
        <end position="82"/>
    </location>
</feature>
<keyword evidence="3" id="KW-1185">Reference proteome</keyword>
<dbReference type="Pfam" id="PF04120">
    <property type="entry name" value="Iron_permease"/>
    <property type="match status" value="1"/>
</dbReference>
<protein>
    <recommendedName>
        <fullName evidence="4">Low affinity iron permease</fullName>
    </recommendedName>
</protein>
<dbReference type="Proteomes" id="UP000516173">
    <property type="component" value="Chromosome"/>
</dbReference>
<dbReference type="InterPro" id="IPR007251">
    <property type="entry name" value="Iron_permease_Fet4"/>
</dbReference>
<evidence type="ECO:0000256" key="1">
    <source>
        <dbReference type="SAM" id="Phobius"/>
    </source>
</evidence>
<dbReference type="GeneID" id="80345341"/>
<name>A0A7G1KD57_9NOCA</name>
<dbReference type="RefSeq" id="WP_187686572.1">
    <property type="nucleotide sequence ID" value="NZ_AP023396.1"/>
</dbReference>
<keyword evidence="1" id="KW-0812">Transmembrane</keyword>
<dbReference type="KEGG" id="nwl:NWFMUON74_07170"/>
<evidence type="ECO:0000313" key="3">
    <source>
        <dbReference type="Proteomes" id="UP000516173"/>
    </source>
</evidence>
<sequence>MSDNNSRGDHTVLPTQVGDDRSVFDRFATVVADRVSQAWFFTGCALIVVLWAPTILLTDLDTWQLIINTVTTVITFLLVALLQNTQRRADAAVQQKLNAIADGLADLMQAVGTDNPELQQDRRELLAAVGLEYREGAD</sequence>
<feature type="transmembrane region" description="Helical" evidence="1">
    <location>
        <begin position="38"/>
        <end position="57"/>
    </location>
</feature>
<keyword evidence="1" id="KW-1133">Transmembrane helix</keyword>
<gene>
    <name evidence="2" type="ORF">NWFMUON74_07170</name>
</gene>
<keyword evidence="1" id="KW-0472">Membrane</keyword>
<proteinExistence type="predicted"/>
<evidence type="ECO:0000313" key="2">
    <source>
        <dbReference type="EMBL" id="BCK52945.1"/>
    </source>
</evidence>
<dbReference type="AlphaFoldDB" id="A0A7G1KD57"/>
<accession>A0A7G1KD57</accession>
<dbReference type="EMBL" id="AP023396">
    <property type="protein sequence ID" value="BCK52945.1"/>
    <property type="molecule type" value="Genomic_DNA"/>
</dbReference>
<reference evidence="2 3" key="1">
    <citation type="submission" date="2020-08" db="EMBL/GenBank/DDBJ databases">
        <title>Genome Sequencing of Nocardia wallacei strain FMUON74 and assembly.</title>
        <authorList>
            <person name="Toyokawa M."/>
            <person name="Uesaka K."/>
        </authorList>
    </citation>
    <scope>NUCLEOTIDE SEQUENCE [LARGE SCALE GENOMIC DNA]</scope>
    <source>
        <strain evidence="2 3">FMUON74</strain>
    </source>
</reference>
<organism evidence="2 3">
    <name type="scientific">Nocardia wallacei</name>
    <dbReference type="NCBI Taxonomy" id="480035"/>
    <lineage>
        <taxon>Bacteria</taxon>
        <taxon>Bacillati</taxon>
        <taxon>Actinomycetota</taxon>
        <taxon>Actinomycetes</taxon>
        <taxon>Mycobacteriales</taxon>
        <taxon>Nocardiaceae</taxon>
        <taxon>Nocardia</taxon>
    </lineage>
</organism>
<evidence type="ECO:0008006" key="4">
    <source>
        <dbReference type="Google" id="ProtNLM"/>
    </source>
</evidence>
<dbReference type="GO" id="GO:0055085">
    <property type="term" value="P:transmembrane transport"/>
    <property type="evidence" value="ECO:0007669"/>
    <property type="project" value="InterPro"/>
</dbReference>